<dbReference type="EMBL" id="QPJM01000003">
    <property type="protein sequence ID" value="RCW85448.1"/>
    <property type="molecule type" value="Genomic_DNA"/>
</dbReference>
<dbReference type="AlphaFoldDB" id="A0A368Z0X8"/>
<comment type="caution">
    <text evidence="1">The sequence shown here is derived from an EMBL/GenBank/DDBJ whole genome shotgun (WGS) entry which is preliminary data.</text>
</comment>
<organism evidence="1 2">
    <name type="scientific">Phyllobacterium bourgognense</name>
    <dbReference type="NCBI Taxonomy" id="314236"/>
    <lineage>
        <taxon>Bacteria</taxon>
        <taxon>Pseudomonadati</taxon>
        <taxon>Pseudomonadota</taxon>
        <taxon>Alphaproteobacteria</taxon>
        <taxon>Hyphomicrobiales</taxon>
        <taxon>Phyllobacteriaceae</taxon>
        <taxon>Phyllobacterium</taxon>
    </lineage>
</organism>
<sequence>MSEDFSKLQAIFVPHEYRRRNDLLNLGKKLVHYTSVANAISIFRKNEVWMRNARCMNDFMEVQHGFQLMQRLLEPPVDNQAEKGLRQLGIAVDEIFPDTVQETVELFSGWSQPLIHNTYVTCLSEHDPSEDDYGRLSMWRSYTSNQVGVGLVIKPLPLYLLAETFGAFSSPVYYVTEGDLHGIFVEIAQNIRANRTYLASKGKEELKGWLFTLLRSIAMCSKHPGFHEEKEWRIMHTRKLDEQGTLILDVECPNGIAQPVFKIPLKDHEQSGMTGISIPELLDRVIIGPTQFPLAVYDALVIELGKAGVADPEKIVTYSAIPLRT</sequence>
<protein>
    <submittedName>
        <fullName evidence="1">DUF2971 family protein</fullName>
    </submittedName>
</protein>
<keyword evidence="2" id="KW-1185">Reference proteome</keyword>
<name>A0A368Z0X8_9HYPH</name>
<dbReference type="Proteomes" id="UP000253324">
    <property type="component" value="Unassembled WGS sequence"/>
</dbReference>
<gene>
    <name evidence="1" type="ORF">C7476_103291</name>
</gene>
<evidence type="ECO:0000313" key="2">
    <source>
        <dbReference type="Proteomes" id="UP000253324"/>
    </source>
</evidence>
<evidence type="ECO:0000313" key="1">
    <source>
        <dbReference type="EMBL" id="RCW85448.1"/>
    </source>
</evidence>
<dbReference type="InterPro" id="IPR021352">
    <property type="entry name" value="DUF2971"/>
</dbReference>
<dbReference type="OrthoDB" id="9795560at2"/>
<proteinExistence type="predicted"/>
<dbReference type="Pfam" id="PF11185">
    <property type="entry name" value="DUF2971"/>
    <property type="match status" value="1"/>
</dbReference>
<reference evidence="1 2" key="1">
    <citation type="submission" date="2018-07" db="EMBL/GenBank/DDBJ databases">
        <title>Genomic Encyclopedia of Type Strains, Phase III (KMG-III): the genomes of soil and plant-associated and newly described type strains.</title>
        <authorList>
            <person name="Whitman W."/>
        </authorList>
    </citation>
    <scope>NUCLEOTIDE SEQUENCE [LARGE SCALE GENOMIC DNA]</scope>
    <source>
        <strain evidence="1 2">31-25a</strain>
    </source>
</reference>
<accession>A0A368Z0X8</accession>
<dbReference type="RefSeq" id="WP_114429288.1">
    <property type="nucleotide sequence ID" value="NZ_QPJM01000003.1"/>
</dbReference>